<dbReference type="PANTHER" id="PTHR40088">
    <property type="entry name" value="PECTATE LYASE (EUROFUNG)"/>
    <property type="match status" value="1"/>
</dbReference>
<gene>
    <name evidence="10" type="ORF">ICJ84_01915</name>
</gene>
<evidence type="ECO:0000256" key="7">
    <source>
        <dbReference type="ARBA" id="ARBA00023239"/>
    </source>
</evidence>
<keyword evidence="5" id="KW-0732">Signal</keyword>
<dbReference type="InterPro" id="IPR053868">
    <property type="entry name" value="Pel9A-like_beta_helix"/>
</dbReference>
<dbReference type="GO" id="GO:0046872">
    <property type="term" value="F:metal ion binding"/>
    <property type="evidence" value="ECO:0007669"/>
    <property type="project" value="UniProtKB-KW"/>
</dbReference>
<name>A0A8J6QA65_9FLAO</name>
<evidence type="ECO:0000259" key="9">
    <source>
        <dbReference type="Pfam" id="PF22842"/>
    </source>
</evidence>
<keyword evidence="7" id="KW-0456">Lyase</keyword>
<proteinExistence type="inferred from homology"/>
<dbReference type="InterPro" id="IPR052052">
    <property type="entry name" value="Polysaccharide_Lyase_9"/>
</dbReference>
<evidence type="ECO:0000256" key="3">
    <source>
        <dbReference type="ARBA" id="ARBA00022525"/>
    </source>
</evidence>
<evidence type="ECO:0000256" key="1">
    <source>
        <dbReference type="ARBA" id="ARBA00001913"/>
    </source>
</evidence>
<comment type="caution">
    <text evidence="10">The sequence shown here is derived from an EMBL/GenBank/DDBJ whole genome shotgun (WGS) entry which is preliminary data.</text>
</comment>
<protein>
    <submittedName>
        <fullName evidence="10">DUF4990 domain-containing protein</fullName>
    </submittedName>
</protein>
<dbReference type="GO" id="GO:0005576">
    <property type="term" value="C:extracellular region"/>
    <property type="evidence" value="ECO:0007669"/>
    <property type="project" value="UniProtKB-SubCell"/>
</dbReference>
<dbReference type="Gene3D" id="2.60.40.10">
    <property type="entry name" value="Immunoglobulins"/>
    <property type="match status" value="1"/>
</dbReference>
<keyword evidence="6" id="KW-0106">Calcium</keyword>
<evidence type="ECO:0000256" key="5">
    <source>
        <dbReference type="ARBA" id="ARBA00022729"/>
    </source>
</evidence>
<keyword evidence="4" id="KW-0479">Metal-binding</keyword>
<evidence type="ECO:0000256" key="2">
    <source>
        <dbReference type="ARBA" id="ARBA00004613"/>
    </source>
</evidence>
<comment type="subcellular location">
    <subcellularLocation>
        <location evidence="2">Secreted</location>
    </subcellularLocation>
</comment>
<evidence type="ECO:0000256" key="4">
    <source>
        <dbReference type="ARBA" id="ARBA00022723"/>
    </source>
</evidence>
<evidence type="ECO:0000256" key="8">
    <source>
        <dbReference type="ARBA" id="ARBA00038263"/>
    </source>
</evidence>
<dbReference type="SUPFAM" id="SSF51126">
    <property type="entry name" value="Pectin lyase-like"/>
    <property type="match status" value="1"/>
</dbReference>
<evidence type="ECO:0000313" key="10">
    <source>
        <dbReference type="EMBL" id="MBD0834183.1"/>
    </source>
</evidence>
<comment type="similarity">
    <text evidence="8">Belongs to the polysaccharide lyase 9 family.</text>
</comment>
<keyword evidence="11" id="KW-1185">Reference proteome</keyword>
<evidence type="ECO:0000256" key="6">
    <source>
        <dbReference type="ARBA" id="ARBA00022837"/>
    </source>
</evidence>
<dbReference type="AlphaFoldDB" id="A0A8J6QA65"/>
<organism evidence="10 11">
    <name type="scientific">Aestuariibaculum suncheonense</name>
    <dbReference type="NCBI Taxonomy" id="1028745"/>
    <lineage>
        <taxon>Bacteria</taxon>
        <taxon>Pseudomonadati</taxon>
        <taxon>Bacteroidota</taxon>
        <taxon>Flavobacteriia</taxon>
        <taxon>Flavobacteriales</taxon>
        <taxon>Flavobacteriaceae</taxon>
    </lineage>
</organism>
<evidence type="ECO:0000313" key="11">
    <source>
        <dbReference type="Proteomes" id="UP000602057"/>
    </source>
</evidence>
<feature type="domain" description="Pel9A-like right handed beta-helix region" evidence="9">
    <location>
        <begin position="281"/>
        <end position="525"/>
    </location>
</feature>
<dbReference type="EMBL" id="JACVXC010000001">
    <property type="protein sequence ID" value="MBD0834183.1"/>
    <property type="molecule type" value="Genomic_DNA"/>
</dbReference>
<dbReference type="RefSeq" id="WP_188214671.1">
    <property type="nucleotide sequence ID" value="NZ_BAABGH010000004.1"/>
</dbReference>
<dbReference type="GO" id="GO:0016837">
    <property type="term" value="F:carbon-oxygen lyase activity, acting on polysaccharides"/>
    <property type="evidence" value="ECO:0007669"/>
    <property type="project" value="TreeGrafter"/>
</dbReference>
<dbReference type="InterPro" id="IPR013783">
    <property type="entry name" value="Ig-like_fold"/>
</dbReference>
<dbReference type="PROSITE" id="PS51257">
    <property type="entry name" value="PROKAR_LIPOPROTEIN"/>
    <property type="match status" value="1"/>
</dbReference>
<dbReference type="Pfam" id="PF22842">
    <property type="entry name" value="Pel9A-like_beta_helix"/>
    <property type="match status" value="1"/>
</dbReference>
<dbReference type="Gene3D" id="2.160.20.10">
    <property type="entry name" value="Single-stranded right-handed beta-helix, Pectin lyase-like"/>
    <property type="match status" value="1"/>
</dbReference>
<reference evidence="10" key="1">
    <citation type="journal article" date="2013" name="Int. J. Syst. Evol. Microbiol.">
        <title>Aestuariibaculum suncheonense gen. nov., sp. nov., a marine bacterium of the family Flavobacteriaceae isolated from a tidal flat and emended descriptions of the genera Gaetbulibacter and Tamlana.</title>
        <authorList>
            <person name="Jeong S.H."/>
            <person name="Park M.S."/>
            <person name="Jin H.M."/>
            <person name="Lee K."/>
            <person name="Park W."/>
            <person name="Jeon C.O."/>
        </authorList>
    </citation>
    <scope>NUCLEOTIDE SEQUENCE</scope>
    <source>
        <strain evidence="10">SC17</strain>
    </source>
</reference>
<dbReference type="InterPro" id="IPR012334">
    <property type="entry name" value="Pectin_lyas_fold"/>
</dbReference>
<reference evidence="10" key="2">
    <citation type="submission" date="2020-09" db="EMBL/GenBank/DDBJ databases">
        <authorList>
            <person name="Wu Z."/>
        </authorList>
    </citation>
    <scope>NUCLEOTIDE SEQUENCE</scope>
    <source>
        <strain evidence="10">SC17</strain>
    </source>
</reference>
<sequence>MKSLRNIFSFKTLLVLTTISVLTSCSDDEVNKTYKNTPGEASLSLPLNNQECEVGAVLDDKADVTFSWEPSDYTEKYNLTITNLITRNTTLNVGLTETSTTVKLLRGYPYVWQVTSRNSGNTVTESEVWKFYLAADGEENNVPIPATLVSPFSGATVKPVEGKVTLTWESPTTDTDGDDLTFTVYADIVDGKQEPLEAWKNITETSLDIAVEQDKIYYWHVEVSDGINTSISTTYTFKTGDADSNALDGTIVSTAQELLDAIASAAPGQKIYVHGGDYSFSSTIELSNSGSYGNEISLLAHPDDTTRPKFDFSAMSESSSNRGIQLSGSFWHIYGVDIYKAGDNGMFIEGNNNLIEFCTFSENADTGLQLGNGASNNTILNCDSFYNADSTLENADGFACKLDAGTANKFIGCRAWQNLDDGWDGYLRGNDNITTTYINCWAFKNGVLKDGSVGAGDGNGFKTGGSDDKLLKHNAIYKNCIAVGNIVDGFDHNSNRGDITLYNCSAYSNGRNISFSSTNIANSLTIKNTISLDGTNSDSLNATTTDITNNSWQNGITADASDFVNLNIDLLATARNADGSLPNIDFMKLVSGSDLIDAGVDVGLEFTGSNPDIGAFEK</sequence>
<dbReference type="InterPro" id="IPR011050">
    <property type="entry name" value="Pectin_lyase_fold/virulence"/>
</dbReference>
<dbReference type="Proteomes" id="UP000602057">
    <property type="component" value="Unassembled WGS sequence"/>
</dbReference>
<dbReference type="PANTHER" id="PTHR40088:SF1">
    <property type="entry name" value="PECTATE LYASE PEL9"/>
    <property type="match status" value="1"/>
</dbReference>
<accession>A0A8J6QA65</accession>
<keyword evidence="3" id="KW-0964">Secreted</keyword>
<comment type="cofactor">
    <cofactor evidence="1">
        <name>Ca(2+)</name>
        <dbReference type="ChEBI" id="CHEBI:29108"/>
    </cofactor>
</comment>